<name>A0A2C9KK14_BIOGL</name>
<dbReference type="PANTHER" id="PTHR24345">
    <property type="entry name" value="SERINE/THREONINE-PROTEIN KINASE PLK"/>
    <property type="match status" value="1"/>
</dbReference>
<evidence type="ECO:0000313" key="8">
    <source>
        <dbReference type="Proteomes" id="UP000076420"/>
    </source>
</evidence>
<dbReference type="Pfam" id="PF00069">
    <property type="entry name" value="Pkinase"/>
    <property type="match status" value="1"/>
</dbReference>
<proteinExistence type="predicted"/>
<dbReference type="RefSeq" id="XP_013078688.2">
    <property type="nucleotide sequence ID" value="XM_013223234.2"/>
</dbReference>
<dbReference type="GO" id="GO:0005524">
    <property type="term" value="F:ATP binding"/>
    <property type="evidence" value="ECO:0007669"/>
    <property type="project" value="UniProtKB-KW"/>
</dbReference>
<keyword evidence="4" id="KW-0418">Kinase</keyword>
<dbReference type="KEGG" id="bgt:106064631"/>
<sequence>MSLLSELNSISPLVKEYAKDVFQTFGLTKEELLEQTRCNIYLAHKNTDTSVKKVVKFYRRCKKSSQRFYNEVAIAKKLKHPNIIIFEEAASFPKHHALIMPYCEVGALYNMIGKVPIHISEHYFLQTCSAVKYLHDNFIVHRDIKLDNILVDANQKVYLTDFDMSCTVSWESSIVHNAGGTTGYRAPEMVMSPKGSYDGYKLDVFALGVVLFCLIFEKDVEDLDETSMSYLDMVKTYIWTFPVHFYKNVLECMLEPDPKARWDMRGLIKGLGQASWLAARVSNL</sequence>
<evidence type="ECO:0000256" key="3">
    <source>
        <dbReference type="ARBA" id="ARBA00022741"/>
    </source>
</evidence>
<dbReference type="InterPro" id="IPR000719">
    <property type="entry name" value="Prot_kinase_dom"/>
</dbReference>
<keyword evidence="5" id="KW-0067">ATP-binding</keyword>
<evidence type="ECO:0000259" key="6">
    <source>
        <dbReference type="PROSITE" id="PS50011"/>
    </source>
</evidence>
<evidence type="ECO:0000256" key="4">
    <source>
        <dbReference type="ARBA" id="ARBA00022777"/>
    </source>
</evidence>
<dbReference type="GO" id="GO:0004674">
    <property type="term" value="F:protein serine/threonine kinase activity"/>
    <property type="evidence" value="ECO:0007669"/>
    <property type="project" value="UniProtKB-KW"/>
</dbReference>
<evidence type="ECO:0000256" key="1">
    <source>
        <dbReference type="ARBA" id="ARBA00022527"/>
    </source>
</evidence>
<reference evidence="7" key="1">
    <citation type="submission" date="2020-05" db="UniProtKB">
        <authorList>
            <consortium name="EnsemblMetazoa"/>
        </authorList>
    </citation>
    <scope>IDENTIFICATION</scope>
    <source>
        <strain evidence="7">BB02</strain>
    </source>
</reference>
<dbReference type="PROSITE" id="PS50011">
    <property type="entry name" value="PROTEIN_KINASE_DOM"/>
    <property type="match status" value="1"/>
</dbReference>
<accession>A0A2C9KK14</accession>
<dbReference type="STRING" id="6526.A0A2C9KK14"/>
<dbReference type="VEuPathDB" id="VectorBase:BGLB020542"/>
<dbReference type="OrthoDB" id="6141983at2759"/>
<keyword evidence="2" id="KW-0808">Transferase</keyword>
<dbReference type="SUPFAM" id="SSF56112">
    <property type="entry name" value="Protein kinase-like (PK-like)"/>
    <property type="match status" value="1"/>
</dbReference>
<organism evidence="7 8">
    <name type="scientific">Biomphalaria glabrata</name>
    <name type="common">Bloodfluke planorb</name>
    <name type="synonym">Freshwater snail</name>
    <dbReference type="NCBI Taxonomy" id="6526"/>
    <lineage>
        <taxon>Eukaryota</taxon>
        <taxon>Metazoa</taxon>
        <taxon>Spiralia</taxon>
        <taxon>Lophotrochozoa</taxon>
        <taxon>Mollusca</taxon>
        <taxon>Gastropoda</taxon>
        <taxon>Heterobranchia</taxon>
        <taxon>Euthyneura</taxon>
        <taxon>Panpulmonata</taxon>
        <taxon>Hygrophila</taxon>
        <taxon>Lymnaeoidea</taxon>
        <taxon>Planorbidae</taxon>
        <taxon>Biomphalaria</taxon>
    </lineage>
</organism>
<dbReference type="InterPro" id="IPR008271">
    <property type="entry name" value="Ser/Thr_kinase_AS"/>
</dbReference>
<dbReference type="VEuPathDB" id="VectorBase:BGLAX_043644"/>
<dbReference type="Gene3D" id="1.10.510.10">
    <property type="entry name" value="Transferase(Phosphotransferase) domain 1"/>
    <property type="match status" value="1"/>
</dbReference>
<dbReference type="PROSITE" id="PS00108">
    <property type="entry name" value="PROTEIN_KINASE_ST"/>
    <property type="match status" value="1"/>
</dbReference>
<dbReference type="EnsemblMetazoa" id="BGLB020542-RA">
    <property type="protein sequence ID" value="BGLB020542-PA"/>
    <property type="gene ID" value="BGLB020542"/>
</dbReference>
<dbReference type="SMART" id="SM00220">
    <property type="entry name" value="S_TKc"/>
    <property type="match status" value="1"/>
</dbReference>
<dbReference type="CDD" id="cd00180">
    <property type="entry name" value="PKc"/>
    <property type="match status" value="1"/>
</dbReference>
<dbReference type="InterPro" id="IPR011009">
    <property type="entry name" value="Kinase-like_dom_sf"/>
</dbReference>
<dbReference type="AlphaFoldDB" id="A0A2C9KK14"/>
<dbReference type="Proteomes" id="UP000076420">
    <property type="component" value="Unassembled WGS sequence"/>
</dbReference>
<feature type="domain" description="Protein kinase" evidence="6">
    <location>
        <begin position="26"/>
        <end position="277"/>
    </location>
</feature>
<protein>
    <recommendedName>
        <fullName evidence="6">Protein kinase domain-containing protein</fullName>
    </recommendedName>
</protein>
<evidence type="ECO:0000256" key="2">
    <source>
        <dbReference type="ARBA" id="ARBA00022679"/>
    </source>
</evidence>
<keyword evidence="3" id="KW-0547">Nucleotide-binding</keyword>
<evidence type="ECO:0000256" key="5">
    <source>
        <dbReference type="ARBA" id="ARBA00022840"/>
    </source>
</evidence>
<evidence type="ECO:0000313" key="7">
    <source>
        <dbReference type="EnsemblMetazoa" id="BGLB020542-PA"/>
    </source>
</evidence>
<keyword evidence="1" id="KW-0723">Serine/threonine-protein kinase</keyword>
<dbReference type="PANTHER" id="PTHR24345:SF0">
    <property type="entry name" value="CELL CYCLE SERINE_THREONINE-PROTEIN KINASE CDC5_MSD2"/>
    <property type="match status" value="1"/>
</dbReference>
<dbReference type="GO" id="GO:0005634">
    <property type="term" value="C:nucleus"/>
    <property type="evidence" value="ECO:0007669"/>
    <property type="project" value="TreeGrafter"/>
</dbReference>
<gene>
    <name evidence="7" type="primary">106064631</name>
</gene>